<dbReference type="OrthoDB" id="9445768at2759"/>
<organism evidence="10 11">
    <name type="scientific">Pestalotiopsis fici (strain W106-1 / CGMCC3.15140)</name>
    <dbReference type="NCBI Taxonomy" id="1229662"/>
    <lineage>
        <taxon>Eukaryota</taxon>
        <taxon>Fungi</taxon>
        <taxon>Dikarya</taxon>
        <taxon>Ascomycota</taxon>
        <taxon>Pezizomycotina</taxon>
        <taxon>Sordariomycetes</taxon>
        <taxon>Xylariomycetidae</taxon>
        <taxon>Amphisphaeriales</taxon>
        <taxon>Sporocadaceae</taxon>
        <taxon>Pestalotiopsis</taxon>
    </lineage>
</organism>
<dbReference type="OMA" id="IAQFHPK"/>
<accession>W3XQZ4</accession>
<dbReference type="AlphaFoldDB" id="W3XQZ4"/>
<feature type="region of interest" description="Disordered" evidence="9">
    <location>
        <begin position="215"/>
        <end position="265"/>
    </location>
</feature>
<gene>
    <name evidence="10" type="ORF">PFICI_01765</name>
</gene>
<dbReference type="KEGG" id="pfy:PFICI_01765"/>
<dbReference type="PANTHER" id="PTHR14401">
    <property type="entry name" value="CENTROMERE PROTEIN K"/>
    <property type="match status" value="1"/>
</dbReference>
<evidence type="ECO:0000256" key="5">
    <source>
        <dbReference type="ARBA" id="ARBA00023054"/>
    </source>
</evidence>
<keyword evidence="5 8" id="KW-0175">Coiled coil</keyword>
<keyword evidence="11" id="KW-1185">Reference proteome</keyword>
<keyword evidence="7" id="KW-0137">Centromere</keyword>
<dbReference type="GeneID" id="19266778"/>
<sequence length="329" mass="36801">MDFTQEDGLDALHARRVEQSLAELQATVREHELALSKLRASASNGPNHGNRPEAPLQMVKAAYDELAAQTAFLPFPESVLPALIALRKTHQTVEDTKAYLEFHGEEVEKAKKRLQAEQSALRDQQVLSQSLHNRIRSLRDGAESRMDMGPDDIAQERITELKQRKKKYTRETSTLLKALKKFIDEHLAASLAAEDLGGPVVGDMMDLDDEDLAAGFSSQGRLKKPKANQDQDKRQRRIDEIWGQSQEPVAQSEAEDRKEAAAAGAEMRDLTEALLNKLVESEGDSSAAYIILHKETAAARFLVRSKVAQFHPRDSTKLRLIDFGRELDD</sequence>
<dbReference type="GO" id="GO:0051382">
    <property type="term" value="P:kinetochore assembly"/>
    <property type="evidence" value="ECO:0007669"/>
    <property type="project" value="InterPro"/>
</dbReference>
<dbReference type="PANTHER" id="PTHR14401:SF6">
    <property type="entry name" value="CENTROMERE PROTEIN K"/>
    <property type="match status" value="1"/>
</dbReference>
<dbReference type="eggNOG" id="ENOG502RXW1">
    <property type="taxonomic scope" value="Eukaryota"/>
</dbReference>
<evidence type="ECO:0000256" key="3">
    <source>
        <dbReference type="ARBA" id="ARBA00005795"/>
    </source>
</evidence>
<name>W3XQZ4_PESFW</name>
<evidence type="ECO:0000256" key="6">
    <source>
        <dbReference type="ARBA" id="ARBA00023242"/>
    </source>
</evidence>
<evidence type="ECO:0000256" key="4">
    <source>
        <dbReference type="ARBA" id="ARBA00022454"/>
    </source>
</evidence>
<reference evidence="11" key="1">
    <citation type="journal article" date="2015" name="BMC Genomics">
        <title>Genomic and transcriptomic analysis of the endophytic fungus Pestalotiopsis fici reveals its lifestyle and high potential for synthesis of natural products.</title>
        <authorList>
            <person name="Wang X."/>
            <person name="Zhang X."/>
            <person name="Liu L."/>
            <person name="Xiang M."/>
            <person name="Wang W."/>
            <person name="Sun X."/>
            <person name="Che Y."/>
            <person name="Guo L."/>
            <person name="Liu G."/>
            <person name="Guo L."/>
            <person name="Wang C."/>
            <person name="Yin W.B."/>
            <person name="Stadler M."/>
            <person name="Zhang X."/>
            <person name="Liu X."/>
        </authorList>
    </citation>
    <scope>NUCLEOTIDE SEQUENCE [LARGE SCALE GENOMIC DNA]</scope>
    <source>
        <strain evidence="11">W106-1 / CGMCC3.15140</strain>
    </source>
</reference>
<evidence type="ECO:0000256" key="2">
    <source>
        <dbReference type="ARBA" id="ARBA00004584"/>
    </source>
</evidence>
<dbReference type="EMBL" id="KI912109">
    <property type="protein sequence ID" value="ETS87937.1"/>
    <property type="molecule type" value="Genomic_DNA"/>
</dbReference>
<comment type="similarity">
    <text evidence="3">Belongs to the CENP-K/MCM22 family.</text>
</comment>
<keyword evidence="6" id="KW-0539">Nucleus</keyword>
<evidence type="ECO:0000313" key="10">
    <source>
        <dbReference type="EMBL" id="ETS87937.1"/>
    </source>
</evidence>
<dbReference type="GO" id="GO:0005634">
    <property type="term" value="C:nucleus"/>
    <property type="evidence" value="ECO:0007669"/>
    <property type="project" value="UniProtKB-SubCell"/>
</dbReference>
<dbReference type="GO" id="GO:0000775">
    <property type="term" value="C:chromosome, centromeric region"/>
    <property type="evidence" value="ECO:0007669"/>
    <property type="project" value="UniProtKB-SubCell"/>
</dbReference>
<evidence type="ECO:0000313" key="11">
    <source>
        <dbReference type="Proteomes" id="UP000030651"/>
    </source>
</evidence>
<evidence type="ECO:0000256" key="1">
    <source>
        <dbReference type="ARBA" id="ARBA00004123"/>
    </source>
</evidence>
<dbReference type="InterPro" id="IPR020993">
    <property type="entry name" value="Centromere_CenpK"/>
</dbReference>
<dbReference type="GO" id="GO:0000070">
    <property type="term" value="P:mitotic sister chromatid segregation"/>
    <property type="evidence" value="ECO:0007669"/>
    <property type="project" value="TreeGrafter"/>
</dbReference>
<comment type="subcellular location">
    <subcellularLocation>
        <location evidence="2">Chromosome</location>
        <location evidence="2">Centromere</location>
    </subcellularLocation>
    <subcellularLocation>
        <location evidence="1">Nucleus</location>
    </subcellularLocation>
</comment>
<feature type="compositionally biased region" description="Basic and acidic residues" evidence="9">
    <location>
        <begin position="254"/>
        <end position="265"/>
    </location>
</feature>
<dbReference type="RefSeq" id="XP_007828537.1">
    <property type="nucleotide sequence ID" value="XM_007830346.1"/>
</dbReference>
<keyword evidence="4" id="KW-0158">Chromosome</keyword>
<evidence type="ECO:0000256" key="9">
    <source>
        <dbReference type="SAM" id="MobiDB-lite"/>
    </source>
</evidence>
<dbReference type="HOGENOM" id="CLU_048926_0_0_1"/>
<feature type="coiled-coil region" evidence="8">
    <location>
        <begin position="14"/>
        <end position="41"/>
    </location>
</feature>
<dbReference type="Proteomes" id="UP000030651">
    <property type="component" value="Unassembled WGS sequence"/>
</dbReference>
<feature type="compositionally biased region" description="Basic and acidic residues" evidence="9">
    <location>
        <begin position="227"/>
        <end position="240"/>
    </location>
</feature>
<feature type="coiled-coil region" evidence="8">
    <location>
        <begin position="100"/>
        <end position="127"/>
    </location>
</feature>
<proteinExistence type="inferred from homology"/>
<evidence type="ECO:0000256" key="7">
    <source>
        <dbReference type="ARBA" id="ARBA00023328"/>
    </source>
</evidence>
<protein>
    <submittedName>
        <fullName evidence="10">Uncharacterized protein</fullName>
    </submittedName>
</protein>
<evidence type="ECO:0000256" key="8">
    <source>
        <dbReference type="SAM" id="Coils"/>
    </source>
</evidence>
<dbReference type="InParanoid" id="W3XQZ4"/>